<comment type="caution">
    <text evidence="2">The sequence shown here is derived from an EMBL/GenBank/DDBJ whole genome shotgun (WGS) entry which is preliminary data.</text>
</comment>
<gene>
    <name evidence="2" type="ORF">BDP55DRAFT_757551</name>
</gene>
<keyword evidence="3" id="KW-1185">Reference proteome</keyword>
<evidence type="ECO:0000313" key="2">
    <source>
        <dbReference type="EMBL" id="KAK1658745.1"/>
    </source>
</evidence>
<organism evidence="2 3">
    <name type="scientific">Colletotrichum godetiae</name>
    <dbReference type="NCBI Taxonomy" id="1209918"/>
    <lineage>
        <taxon>Eukaryota</taxon>
        <taxon>Fungi</taxon>
        <taxon>Dikarya</taxon>
        <taxon>Ascomycota</taxon>
        <taxon>Pezizomycotina</taxon>
        <taxon>Sordariomycetes</taxon>
        <taxon>Hypocreomycetidae</taxon>
        <taxon>Glomerellales</taxon>
        <taxon>Glomerellaceae</taxon>
        <taxon>Colletotrichum</taxon>
        <taxon>Colletotrichum acutatum species complex</taxon>
    </lineage>
</organism>
<dbReference type="AlphaFoldDB" id="A0AAJ0A911"/>
<accession>A0AAJ0A911</accession>
<dbReference type="Proteomes" id="UP001224890">
    <property type="component" value="Unassembled WGS sequence"/>
</dbReference>
<dbReference type="RefSeq" id="XP_060423509.1">
    <property type="nucleotide sequence ID" value="XM_060580786.1"/>
</dbReference>
<evidence type="ECO:0000313" key="3">
    <source>
        <dbReference type="Proteomes" id="UP001224890"/>
    </source>
</evidence>
<feature type="region of interest" description="Disordered" evidence="1">
    <location>
        <begin position="265"/>
        <end position="297"/>
    </location>
</feature>
<sequence>MVRKVEPPRRDIPKMESSILQRSEGCEYSIPLYHTLAGKLGAGMGEIEESVEQYEWGRIFERQFSRIESTGSWLLLGSLTDPVRMIGGRLAHSSACSVSPESVSPRIRHFHYALCQDQHEAAAASKLGGFKSLSRRRQWHHSLRDGGSARKIQYLVVGAVTGGASLLCWQAYNGSSGAFRPKAVNSGFSLPRTSIKVNADGTTTVYKLDANEPYSEIRGASRSSIVEQAPKNGSSTSTLRREIQCTNCEKLLIWPRSMQNCLQDHPDEYDSELSKGRDDDLSVVKEEPGQAEKKFNC</sequence>
<reference evidence="2" key="1">
    <citation type="submission" date="2021-06" db="EMBL/GenBank/DDBJ databases">
        <title>Comparative genomics, transcriptomics and evolutionary studies reveal genomic signatures of adaptation to plant cell wall in hemibiotrophic fungi.</title>
        <authorList>
            <consortium name="DOE Joint Genome Institute"/>
            <person name="Baroncelli R."/>
            <person name="Diaz J.F."/>
            <person name="Benocci T."/>
            <person name="Peng M."/>
            <person name="Battaglia E."/>
            <person name="Haridas S."/>
            <person name="Andreopoulos W."/>
            <person name="Labutti K."/>
            <person name="Pangilinan J."/>
            <person name="Floch G.L."/>
            <person name="Makela M.R."/>
            <person name="Henrissat B."/>
            <person name="Grigoriev I.V."/>
            <person name="Crouch J.A."/>
            <person name="De Vries R.P."/>
            <person name="Sukno S.A."/>
            <person name="Thon M.R."/>
        </authorList>
    </citation>
    <scope>NUCLEOTIDE SEQUENCE</scope>
    <source>
        <strain evidence="2">CBS 193.32</strain>
    </source>
</reference>
<name>A0AAJ0A911_9PEZI</name>
<protein>
    <submittedName>
        <fullName evidence="2">Uncharacterized protein</fullName>
    </submittedName>
</protein>
<dbReference type="GeneID" id="85465312"/>
<proteinExistence type="predicted"/>
<evidence type="ECO:0000256" key="1">
    <source>
        <dbReference type="SAM" id="MobiDB-lite"/>
    </source>
</evidence>
<dbReference type="EMBL" id="JAHMHR010000069">
    <property type="protein sequence ID" value="KAK1658745.1"/>
    <property type="molecule type" value="Genomic_DNA"/>
</dbReference>